<comment type="subcellular location">
    <subcellularLocation>
        <location evidence="1 7">Nucleus</location>
    </subcellularLocation>
</comment>
<evidence type="ECO:0000256" key="8">
    <source>
        <dbReference type="SAM" id="MobiDB-lite"/>
    </source>
</evidence>
<dbReference type="PANTHER" id="PTHR16140:SF0">
    <property type="entry name" value="NON-STRUCTURAL MAINTENANCE OF CHROMOSOMES ELEMENT 4"/>
    <property type="match status" value="1"/>
</dbReference>
<comment type="similarity">
    <text evidence="2 7">Belongs to the NSE4 family.</text>
</comment>
<evidence type="ECO:0000259" key="10">
    <source>
        <dbReference type="Pfam" id="PF08743"/>
    </source>
</evidence>
<keyword evidence="9" id="KW-0812">Transmembrane</keyword>
<name>A0A0W0EVH7_MONRR</name>
<feature type="transmembrane region" description="Helical" evidence="9">
    <location>
        <begin position="212"/>
        <end position="235"/>
    </location>
</feature>
<evidence type="ECO:0000313" key="12">
    <source>
        <dbReference type="Proteomes" id="UP000054988"/>
    </source>
</evidence>
<sequence length="261" mass="29720">MGGHRKDKRNPNSSDNEDEGNSALDWAMMGRNALAKSRRVPMVSFMLGPLSIEQKKRVTVKRAKLEKNDVDAKKPQEIKEEDISRAENETTKNVSIIANKLDELGKINLFRFFINPKDFAQSVENLFYLSFLIRDGKVAVSLDDEDSEESGEPKPVIYLCSPPSDEDYKLGIRKSQSVFEFDMPTWKRAIEVFDLKDPIIPHREKTEMHMRIVFIVHTNVDIILITFPLASLASIDIAAAVDTSEALVMEIYRADELSWLT</sequence>
<proteinExistence type="inferred from homology"/>
<gene>
    <name evidence="11" type="ORF">WG66_19343</name>
</gene>
<keyword evidence="3 7" id="KW-0227">DNA damage</keyword>
<accession>A0A0W0EVH7</accession>
<dbReference type="GO" id="GO:0006310">
    <property type="term" value="P:DNA recombination"/>
    <property type="evidence" value="ECO:0007669"/>
    <property type="project" value="UniProtKB-UniRule"/>
</dbReference>
<dbReference type="eggNOG" id="KOG2866">
    <property type="taxonomic scope" value="Eukaryota"/>
</dbReference>
<feature type="domain" description="Non-structural maintenance of chromosome element 4 C-terminal" evidence="10">
    <location>
        <begin position="106"/>
        <end position="200"/>
    </location>
</feature>
<protein>
    <recommendedName>
        <fullName evidence="7">Non-structural maintenance of chromosomes element 4</fullName>
    </recommendedName>
</protein>
<dbReference type="Proteomes" id="UP000054988">
    <property type="component" value="Unassembled WGS sequence"/>
</dbReference>
<evidence type="ECO:0000256" key="9">
    <source>
        <dbReference type="SAM" id="Phobius"/>
    </source>
</evidence>
<evidence type="ECO:0000313" key="11">
    <source>
        <dbReference type="EMBL" id="KTB28078.1"/>
    </source>
</evidence>
<dbReference type="Pfam" id="PF08743">
    <property type="entry name" value="Nse4_C"/>
    <property type="match status" value="1"/>
</dbReference>
<dbReference type="GO" id="GO:0006281">
    <property type="term" value="P:DNA repair"/>
    <property type="evidence" value="ECO:0007669"/>
    <property type="project" value="UniProtKB-UniRule"/>
</dbReference>
<evidence type="ECO:0000256" key="2">
    <source>
        <dbReference type="ARBA" id="ARBA00008997"/>
    </source>
</evidence>
<keyword evidence="9" id="KW-1133">Transmembrane helix</keyword>
<dbReference type="InterPro" id="IPR014854">
    <property type="entry name" value="Nse4_C"/>
</dbReference>
<organism evidence="11 12">
    <name type="scientific">Moniliophthora roreri</name>
    <name type="common">Frosty pod rot fungus</name>
    <name type="synonym">Monilia roreri</name>
    <dbReference type="NCBI Taxonomy" id="221103"/>
    <lineage>
        <taxon>Eukaryota</taxon>
        <taxon>Fungi</taxon>
        <taxon>Dikarya</taxon>
        <taxon>Basidiomycota</taxon>
        <taxon>Agaricomycotina</taxon>
        <taxon>Agaricomycetes</taxon>
        <taxon>Agaricomycetidae</taxon>
        <taxon>Agaricales</taxon>
        <taxon>Marasmiineae</taxon>
        <taxon>Marasmiaceae</taxon>
        <taxon>Moniliophthora</taxon>
    </lineage>
</organism>
<evidence type="ECO:0000256" key="5">
    <source>
        <dbReference type="ARBA" id="ARBA00023204"/>
    </source>
</evidence>
<keyword evidence="6 7" id="KW-0539">Nucleus</keyword>
<keyword evidence="9" id="KW-0472">Membrane</keyword>
<dbReference type="GO" id="GO:0005634">
    <property type="term" value="C:nucleus"/>
    <property type="evidence" value="ECO:0007669"/>
    <property type="project" value="UniProtKB-SubCell"/>
</dbReference>
<comment type="subunit">
    <text evidence="7">Component of the SMC5-SMC6 complex.</text>
</comment>
<reference evidence="11 12" key="1">
    <citation type="submission" date="2015-12" db="EMBL/GenBank/DDBJ databases">
        <title>Draft genome sequence of Moniliophthora roreri, the causal agent of frosty pod rot of cacao.</title>
        <authorList>
            <person name="Aime M.C."/>
            <person name="Diaz-Valderrama J.R."/>
            <person name="Kijpornyongpan T."/>
            <person name="Phillips-Mora W."/>
        </authorList>
    </citation>
    <scope>NUCLEOTIDE SEQUENCE [LARGE SCALE GENOMIC DNA]</scope>
    <source>
        <strain evidence="11 12">MCA 2952</strain>
    </source>
</reference>
<dbReference type="InterPro" id="IPR027786">
    <property type="entry name" value="Nse4/EID"/>
</dbReference>
<keyword evidence="4 7" id="KW-0233">DNA recombination</keyword>
<evidence type="ECO:0000256" key="1">
    <source>
        <dbReference type="ARBA" id="ARBA00004123"/>
    </source>
</evidence>
<keyword evidence="5 7" id="KW-0234">DNA repair</keyword>
<feature type="region of interest" description="Disordered" evidence="8">
    <location>
        <begin position="1"/>
        <end position="23"/>
    </location>
</feature>
<dbReference type="AlphaFoldDB" id="A0A0W0EVH7"/>
<evidence type="ECO:0000256" key="4">
    <source>
        <dbReference type="ARBA" id="ARBA00023172"/>
    </source>
</evidence>
<comment type="function">
    <text evidence="7">Component of the SMC5-SMC6 complex, that promotes sister chromatid alignment after DNA damage and facilitates double-stranded DNA breaks (DSBs) repair via homologous recombination between sister chromatids.</text>
</comment>
<evidence type="ECO:0000256" key="3">
    <source>
        <dbReference type="ARBA" id="ARBA00022763"/>
    </source>
</evidence>
<dbReference type="GO" id="GO:0030915">
    <property type="term" value="C:Smc5-Smc6 complex"/>
    <property type="evidence" value="ECO:0007669"/>
    <property type="project" value="UniProtKB-UniRule"/>
</dbReference>
<evidence type="ECO:0000256" key="7">
    <source>
        <dbReference type="RuleBase" id="RU365071"/>
    </source>
</evidence>
<dbReference type="EMBL" id="LATX01002504">
    <property type="protein sequence ID" value="KTB28078.1"/>
    <property type="molecule type" value="Genomic_DNA"/>
</dbReference>
<dbReference type="PANTHER" id="PTHR16140">
    <property type="entry name" value="NON-STRUCTURAL MAINTENANCE OF CHROMOSOMES ELEMENT 4"/>
    <property type="match status" value="1"/>
</dbReference>
<evidence type="ECO:0000256" key="6">
    <source>
        <dbReference type="ARBA" id="ARBA00023242"/>
    </source>
</evidence>
<comment type="caution">
    <text evidence="11">The sequence shown here is derived from an EMBL/GenBank/DDBJ whole genome shotgun (WGS) entry which is preliminary data.</text>
</comment>